<dbReference type="Pfam" id="PF00581">
    <property type="entry name" value="Rhodanese"/>
    <property type="match status" value="1"/>
</dbReference>
<dbReference type="PANTHER" id="PTHR43855:SF1">
    <property type="entry name" value="THIOSULFATE SULFURTRANSFERASE"/>
    <property type="match status" value="1"/>
</dbReference>
<accession>A0A383DXN0</accession>
<gene>
    <name evidence="3" type="ORF">METZ01_LOCUS501963</name>
</gene>
<feature type="non-terminal residue" evidence="3">
    <location>
        <position position="233"/>
    </location>
</feature>
<dbReference type="InterPro" id="IPR051126">
    <property type="entry name" value="Thiosulfate_sulfurtransferase"/>
</dbReference>
<feature type="non-terminal residue" evidence="3">
    <location>
        <position position="1"/>
    </location>
</feature>
<dbReference type="CDD" id="cd01448">
    <property type="entry name" value="TST_Repeat_1"/>
    <property type="match status" value="1"/>
</dbReference>
<organism evidence="3">
    <name type="scientific">marine metagenome</name>
    <dbReference type="NCBI Taxonomy" id="408172"/>
    <lineage>
        <taxon>unclassified sequences</taxon>
        <taxon>metagenomes</taxon>
        <taxon>ecological metagenomes</taxon>
    </lineage>
</organism>
<feature type="domain" description="Rhodanese" evidence="2">
    <location>
        <begin position="41"/>
        <end position="142"/>
    </location>
</feature>
<dbReference type="EMBL" id="UINC01220967">
    <property type="protein sequence ID" value="SVE49109.1"/>
    <property type="molecule type" value="Genomic_DNA"/>
</dbReference>
<dbReference type="PROSITE" id="PS50206">
    <property type="entry name" value="RHODANESE_3"/>
    <property type="match status" value="2"/>
</dbReference>
<dbReference type="Gene3D" id="3.40.250.10">
    <property type="entry name" value="Rhodanese-like domain"/>
    <property type="match status" value="2"/>
</dbReference>
<evidence type="ECO:0000313" key="3">
    <source>
        <dbReference type="EMBL" id="SVE49109.1"/>
    </source>
</evidence>
<dbReference type="PANTHER" id="PTHR43855">
    <property type="entry name" value="THIOSULFATE SULFURTRANSFERASE"/>
    <property type="match status" value="1"/>
</dbReference>
<evidence type="ECO:0000259" key="2">
    <source>
        <dbReference type="PROSITE" id="PS50206"/>
    </source>
</evidence>
<keyword evidence="1" id="KW-0677">Repeat</keyword>
<proteinExistence type="predicted"/>
<dbReference type="SMART" id="SM00450">
    <property type="entry name" value="RHOD"/>
    <property type="match status" value="1"/>
</dbReference>
<sequence length="233" mass="25626">CGGSKVEQDTALENISDHPFRKGYASSERLVTAKWVADNLDNEKVKIIDIRKPELFDEGHIPGAVNYPAKELQVEADGVKGMLPPGDAVAAKLSSLGVEPSDTIIIVDHIKNLWSTRLLWTLEVYGHEDARMIDGSYFSWTEGWTDGGMAKSSRNKITTASPSVKPSNYEFTSEKNESLIVALEAVKESISDSGSVVLDTRSAEEYAGTDDRDNLRHGHIPSSIHVEWVQNVD</sequence>
<dbReference type="InterPro" id="IPR001763">
    <property type="entry name" value="Rhodanese-like_dom"/>
</dbReference>
<name>A0A383DXN0_9ZZZZ</name>
<dbReference type="AlphaFoldDB" id="A0A383DXN0"/>
<dbReference type="SUPFAM" id="SSF52821">
    <property type="entry name" value="Rhodanese/Cell cycle control phosphatase"/>
    <property type="match status" value="2"/>
</dbReference>
<dbReference type="InterPro" id="IPR036873">
    <property type="entry name" value="Rhodanese-like_dom_sf"/>
</dbReference>
<protein>
    <recommendedName>
        <fullName evidence="2">Rhodanese domain-containing protein</fullName>
    </recommendedName>
</protein>
<evidence type="ECO:0000256" key="1">
    <source>
        <dbReference type="ARBA" id="ARBA00022737"/>
    </source>
</evidence>
<feature type="domain" description="Rhodanese" evidence="2">
    <location>
        <begin position="191"/>
        <end position="233"/>
    </location>
</feature>
<reference evidence="3" key="1">
    <citation type="submission" date="2018-05" db="EMBL/GenBank/DDBJ databases">
        <authorList>
            <person name="Lanie J.A."/>
            <person name="Ng W.-L."/>
            <person name="Kazmierczak K.M."/>
            <person name="Andrzejewski T.M."/>
            <person name="Davidsen T.M."/>
            <person name="Wayne K.J."/>
            <person name="Tettelin H."/>
            <person name="Glass J.I."/>
            <person name="Rusch D."/>
            <person name="Podicherti R."/>
            <person name="Tsui H.-C.T."/>
            <person name="Winkler M.E."/>
        </authorList>
    </citation>
    <scope>NUCLEOTIDE SEQUENCE</scope>
</reference>